<dbReference type="RefSeq" id="WP_011877032.1">
    <property type="nucleotide sequence ID" value="NC_009253.1"/>
</dbReference>
<dbReference type="STRING" id="349161.Dred_0657"/>
<evidence type="ECO:0000259" key="4">
    <source>
        <dbReference type="PROSITE" id="PS51379"/>
    </source>
</evidence>
<evidence type="ECO:0000313" key="5">
    <source>
        <dbReference type="EMBL" id="ABO49196.1"/>
    </source>
</evidence>
<dbReference type="Proteomes" id="UP000001556">
    <property type="component" value="Chromosome"/>
</dbReference>
<dbReference type="PROSITE" id="PS51379">
    <property type="entry name" value="4FE4S_FER_2"/>
    <property type="match status" value="2"/>
</dbReference>
<dbReference type="CDD" id="cd03110">
    <property type="entry name" value="SIMIBI_bact_arch"/>
    <property type="match status" value="1"/>
</dbReference>
<dbReference type="KEGG" id="drm:Dred_0657"/>
<name>A4J293_DESRM</name>
<dbReference type="InterPro" id="IPR027417">
    <property type="entry name" value="P-loop_NTPase"/>
</dbReference>
<keyword evidence="3" id="KW-0411">Iron-sulfur</keyword>
<reference evidence="5 6" key="1">
    <citation type="submission" date="2007-03" db="EMBL/GenBank/DDBJ databases">
        <title>Complete sequence of Desulfotomaculum reducens MI-1.</title>
        <authorList>
            <consortium name="US DOE Joint Genome Institute"/>
            <person name="Copeland A."/>
            <person name="Lucas S."/>
            <person name="Lapidus A."/>
            <person name="Barry K."/>
            <person name="Detter J.C."/>
            <person name="Glavina del Rio T."/>
            <person name="Hammon N."/>
            <person name="Israni S."/>
            <person name="Dalin E."/>
            <person name="Tice H."/>
            <person name="Pitluck S."/>
            <person name="Sims D."/>
            <person name="Brettin T."/>
            <person name="Bruce D."/>
            <person name="Han C."/>
            <person name="Tapia R."/>
            <person name="Schmutz J."/>
            <person name="Larimer F."/>
            <person name="Land M."/>
            <person name="Hauser L."/>
            <person name="Kyrpides N."/>
            <person name="Kim E."/>
            <person name="Tebo B.M."/>
            <person name="Richardson P."/>
        </authorList>
    </citation>
    <scope>NUCLEOTIDE SEQUENCE [LARGE SCALE GENOMIC DNA]</scope>
    <source>
        <strain evidence="5 6">MI-1</strain>
    </source>
</reference>
<dbReference type="EMBL" id="CP000612">
    <property type="protein sequence ID" value="ABO49196.1"/>
    <property type="molecule type" value="Genomic_DNA"/>
</dbReference>
<dbReference type="Pfam" id="PF00037">
    <property type="entry name" value="Fer4"/>
    <property type="match status" value="2"/>
</dbReference>
<dbReference type="PANTHER" id="PTHR43534:SF1">
    <property type="entry name" value="4FE-4S CLUSTER CONTAINING PARA FAMILY ATPASE PROTEIN"/>
    <property type="match status" value="1"/>
</dbReference>
<dbReference type="InterPro" id="IPR017900">
    <property type="entry name" value="4Fe4S_Fe_S_CS"/>
</dbReference>
<accession>A4J293</accession>
<dbReference type="Gene3D" id="3.40.50.300">
    <property type="entry name" value="P-loop containing nucleotide triphosphate hydrolases"/>
    <property type="match status" value="1"/>
</dbReference>
<dbReference type="SUPFAM" id="SSF52540">
    <property type="entry name" value="P-loop containing nucleoside triphosphate hydrolases"/>
    <property type="match status" value="1"/>
</dbReference>
<keyword evidence="2" id="KW-0408">Iron</keyword>
<sequence length="286" mass="30233">MKELTVISGKGGTGKTSILGSFATLSNKAVICDCDVDAANLHLLLKPDVQETHSFIGGVKANINLELCSKCGSCEELCRFSAIKERQVNPYACEGCGLCYGICPSGAITLNDHQSGHWYVSETQWGPMVHAKLGIAEGNSGLLVSAVRKRAREIATERDIPLIISDGPPGIGCPVISSLAGTDMALIVTEPTRSGLHDMERIIQVAATFGCQAAVCINKYDLDTENCFSIEAAASKLDVPVIGKIPYNQTLSQSLLQGTPVTLLGQNEGASAITKLWQQVTGLLGV</sequence>
<dbReference type="eggNOG" id="COG1149">
    <property type="taxonomic scope" value="Bacteria"/>
</dbReference>
<proteinExistence type="predicted"/>
<organism evidence="5 6">
    <name type="scientific">Desulforamulus reducens (strain ATCC BAA-1160 / DSM 100696 / MI-1)</name>
    <name type="common">Desulfotomaculum reducens</name>
    <dbReference type="NCBI Taxonomy" id="349161"/>
    <lineage>
        <taxon>Bacteria</taxon>
        <taxon>Bacillati</taxon>
        <taxon>Bacillota</taxon>
        <taxon>Clostridia</taxon>
        <taxon>Eubacteriales</taxon>
        <taxon>Peptococcaceae</taxon>
        <taxon>Desulforamulus</taxon>
    </lineage>
</organism>
<dbReference type="InterPro" id="IPR002586">
    <property type="entry name" value="CobQ/CobB/MinD/ParA_Nub-bd_dom"/>
</dbReference>
<evidence type="ECO:0000256" key="3">
    <source>
        <dbReference type="ARBA" id="ARBA00023014"/>
    </source>
</evidence>
<keyword evidence="1" id="KW-0479">Metal-binding</keyword>
<dbReference type="Pfam" id="PF01656">
    <property type="entry name" value="CbiA"/>
    <property type="match status" value="1"/>
</dbReference>
<dbReference type="GO" id="GO:0046872">
    <property type="term" value="F:metal ion binding"/>
    <property type="evidence" value="ECO:0007669"/>
    <property type="project" value="UniProtKB-KW"/>
</dbReference>
<dbReference type="PROSITE" id="PS00198">
    <property type="entry name" value="4FE4S_FER_1"/>
    <property type="match status" value="1"/>
</dbReference>
<dbReference type="GO" id="GO:0051536">
    <property type="term" value="F:iron-sulfur cluster binding"/>
    <property type="evidence" value="ECO:0007669"/>
    <property type="project" value="UniProtKB-KW"/>
</dbReference>
<evidence type="ECO:0000256" key="2">
    <source>
        <dbReference type="ARBA" id="ARBA00023004"/>
    </source>
</evidence>
<dbReference type="HOGENOM" id="CLU_067767_1_0_9"/>
<dbReference type="AlphaFoldDB" id="A4J293"/>
<dbReference type="Gene3D" id="3.30.70.20">
    <property type="match status" value="1"/>
</dbReference>
<feature type="domain" description="4Fe-4S ferredoxin-type" evidence="4">
    <location>
        <begin position="59"/>
        <end position="83"/>
    </location>
</feature>
<feature type="domain" description="4Fe-4S ferredoxin-type" evidence="4">
    <location>
        <begin position="84"/>
        <end position="113"/>
    </location>
</feature>
<gene>
    <name evidence="5" type="ordered locus">Dred_0657</name>
</gene>
<keyword evidence="6" id="KW-1185">Reference proteome</keyword>
<dbReference type="InterPro" id="IPR017896">
    <property type="entry name" value="4Fe4S_Fe-S-bd"/>
</dbReference>
<dbReference type="PANTHER" id="PTHR43534">
    <property type="entry name" value="MIND SUPERFAMILY P-LOOP ATPASE CONTAINING AN INSERTED FERREDOXIN DOMAIN"/>
    <property type="match status" value="1"/>
</dbReference>
<dbReference type="OrthoDB" id="9778602at2"/>
<evidence type="ECO:0000256" key="1">
    <source>
        <dbReference type="ARBA" id="ARBA00022723"/>
    </source>
</evidence>
<evidence type="ECO:0000313" key="6">
    <source>
        <dbReference type="Proteomes" id="UP000001556"/>
    </source>
</evidence>
<protein>
    <submittedName>
        <fullName evidence="5">Cobyrinic acid a,c-diamide synthase</fullName>
    </submittedName>
</protein>